<keyword evidence="2" id="KW-1185">Reference proteome</keyword>
<accession>A0ABT2Y5M0</accession>
<dbReference type="SMART" id="SM01059">
    <property type="entry name" value="CAT"/>
    <property type="match status" value="1"/>
</dbReference>
<gene>
    <name evidence="1" type="ORF">N7548_00395</name>
</gene>
<name>A0ABT2Y5M0_9MOLU</name>
<comment type="caution">
    <text evidence="1">The sequence shown here is derived from an EMBL/GenBank/DDBJ whole genome shotgun (WGS) entry which is preliminary data.</text>
</comment>
<proteinExistence type="predicted"/>
<dbReference type="EMBL" id="JAOVQM010000001">
    <property type="protein sequence ID" value="MCV2231285.1"/>
    <property type="molecule type" value="Genomic_DNA"/>
</dbReference>
<evidence type="ECO:0000313" key="1">
    <source>
        <dbReference type="EMBL" id="MCV2231285.1"/>
    </source>
</evidence>
<dbReference type="InterPro" id="IPR023213">
    <property type="entry name" value="CAT-like_dom_sf"/>
</dbReference>
<reference evidence="1" key="1">
    <citation type="submission" date="2022-09" db="EMBL/GenBank/DDBJ databases">
        <title>Novel Mycoplasma species identified in domestic and wild animals.</title>
        <authorList>
            <person name="Volokhov D.V."/>
            <person name="Furtak V.A."/>
            <person name="Zagorodnyaya T.A."/>
        </authorList>
    </citation>
    <scope>NUCLEOTIDE SEQUENCE</scope>
    <source>
        <strain evidence="1">Oakley</strain>
    </source>
</reference>
<dbReference type="RefSeq" id="WP_263607398.1">
    <property type="nucleotide sequence ID" value="NZ_JAOVQM010000001.1"/>
</dbReference>
<protein>
    <submittedName>
        <fullName evidence="1">Chloramphenicol acetyltransferase</fullName>
    </submittedName>
</protein>
<dbReference type="Proteomes" id="UP001177160">
    <property type="component" value="Unassembled WGS sequence"/>
</dbReference>
<organism evidence="1 2">
    <name type="scientific">Paracholeplasma manati</name>
    <dbReference type="NCBI Taxonomy" id="591373"/>
    <lineage>
        <taxon>Bacteria</taxon>
        <taxon>Bacillati</taxon>
        <taxon>Mycoplasmatota</taxon>
        <taxon>Mollicutes</taxon>
        <taxon>Acholeplasmatales</taxon>
        <taxon>Acholeplasmataceae</taxon>
        <taxon>Paracholeplasma</taxon>
    </lineage>
</organism>
<evidence type="ECO:0000313" key="2">
    <source>
        <dbReference type="Proteomes" id="UP001177160"/>
    </source>
</evidence>
<dbReference type="PANTHER" id="PTHR38474">
    <property type="entry name" value="SLR0299 PROTEIN"/>
    <property type="match status" value="1"/>
</dbReference>
<dbReference type="PIRSF" id="PIRSF000440">
    <property type="entry name" value="CAT"/>
    <property type="match status" value="1"/>
</dbReference>
<dbReference type="SUPFAM" id="SSF52777">
    <property type="entry name" value="CoA-dependent acyltransferases"/>
    <property type="match status" value="1"/>
</dbReference>
<dbReference type="InterPro" id="IPR001707">
    <property type="entry name" value="Cmp_AcTrfase"/>
</dbReference>
<dbReference type="PANTHER" id="PTHR38474:SF1">
    <property type="entry name" value="SLR0299 PROTEIN"/>
    <property type="match status" value="1"/>
</dbReference>
<dbReference type="Gene3D" id="3.30.559.10">
    <property type="entry name" value="Chloramphenicol acetyltransferase-like domain"/>
    <property type="match status" value="1"/>
</dbReference>
<dbReference type="Pfam" id="PF00302">
    <property type="entry name" value="CAT"/>
    <property type="match status" value="1"/>
</dbReference>
<sequence length="208" mass="24575">MKIIDLEHWDRKEVYDFYKGLDHPLFSVTVQVDVTHLYQKVKLEKTSFYLSFMHIALQEMNKIEAFKYRFVHEAPVIFDVIHPSYTDLIPNTERFKIVTVDFSEDRQTFIQSAQEISRNQGDQFIDLSKEAQADLVYISTFPWASFTQITHAHNHDKYDAIPRLTWGKYVDVNGQKMMSLNIEVHHAFVDGYHVGKFIERLQEQLNQA</sequence>